<dbReference type="GO" id="GO:0016020">
    <property type="term" value="C:membrane"/>
    <property type="evidence" value="ECO:0007669"/>
    <property type="project" value="UniProtKB-SubCell"/>
</dbReference>
<gene>
    <name evidence="9" type="ORF">BD310DRAFT_847342</name>
</gene>
<reference evidence="9 10" key="1">
    <citation type="submission" date="2019-01" db="EMBL/GenBank/DDBJ databases">
        <title>Draft genome sequences of three monokaryotic isolates of the white-rot basidiomycete fungus Dichomitus squalens.</title>
        <authorList>
            <consortium name="DOE Joint Genome Institute"/>
            <person name="Lopez S.C."/>
            <person name="Andreopoulos B."/>
            <person name="Pangilinan J."/>
            <person name="Lipzen A."/>
            <person name="Riley R."/>
            <person name="Ahrendt S."/>
            <person name="Ng V."/>
            <person name="Barry K."/>
            <person name="Daum C."/>
            <person name="Grigoriev I.V."/>
            <person name="Hilden K.S."/>
            <person name="Makela M.R."/>
            <person name="de Vries R.P."/>
        </authorList>
    </citation>
    <scope>NUCLEOTIDE SEQUENCE [LARGE SCALE GENOMIC DNA]</scope>
    <source>
        <strain evidence="9 10">CBS 464.89</strain>
    </source>
</reference>
<keyword evidence="3 8" id="KW-0812">Transmembrane</keyword>
<feature type="transmembrane region" description="Helical" evidence="8">
    <location>
        <begin position="73"/>
        <end position="92"/>
    </location>
</feature>
<keyword evidence="10" id="KW-1185">Reference proteome</keyword>
<dbReference type="AlphaFoldDB" id="A0A4Q9P2U4"/>
<feature type="region of interest" description="Disordered" evidence="7">
    <location>
        <begin position="230"/>
        <end position="285"/>
    </location>
</feature>
<keyword evidence="4 8" id="KW-1133">Transmembrane helix</keyword>
<keyword evidence="5" id="KW-0406">Ion transport</keyword>
<evidence type="ECO:0000256" key="6">
    <source>
        <dbReference type="ARBA" id="ARBA00023136"/>
    </source>
</evidence>
<keyword evidence="6 8" id="KW-0472">Membrane</keyword>
<dbReference type="Proteomes" id="UP000292082">
    <property type="component" value="Unassembled WGS sequence"/>
</dbReference>
<sequence length="461" mass="50786">MASISVLKSSTVTVKGPKGTKIITRQKLRKYSWLPDVLRLKGSVVPRIVGPVLTVTIFATAAAYLWAHGTDISLTNSVVPLLSVVVGLILVFRNGTSYDRYWEGRKDFGTMVSHIRNLSRLIWINVSLPPPDDASRGKAASANLTPAQLRRRKVDAIKLSLSFAYAVKHYLRGEDGLDWDDYAGILPARTARLYNGLYQPPNKDYKYSTVGTSGKSTGYASYAATEYSVRRDSPEGIDTGSSTPGADTLLDVERGRQSTADATKRVRVKRSKDRLKAPGQKSTTPLMSSLQHTIDFSPDPDSLSTPLPMVIAHELSHALFKFRRDGYLETVGPAGMNAMNTLIQGMIDMMTCMERVANTPIPRSYSIHLKQCVTLYLFSLPFTLVRELGWGMIPIVTVVAFTLMGIEGIAEEIEMPFGLDSADLPLERYCEDLKEEIEFMVEKLPEGGQGMGGYDDGEGDD</sequence>
<protein>
    <submittedName>
        <fullName evidence="9">Bestrophin, RFP-TM, chloride channel-domain-containing protein</fullName>
    </submittedName>
</protein>
<evidence type="ECO:0000256" key="1">
    <source>
        <dbReference type="ARBA" id="ARBA00004141"/>
    </source>
</evidence>
<evidence type="ECO:0000313" key="10">
    <source>
        <dbReference type="Proteomes" id="UP000292082"/>
    </source>
</evidence>
<evidence type="ECO:0000256" key="7">
    <source>
        <dbReference type="SAM" id="MobiDB-lite"/>
    </source>
</evidence>
<evidence type="ECO:0000256" key="3">
    <source>
        <dbReference type="ARBA" id="ARBA00022692"/>
    </source>
</evidence>
<accession>A0A4Q9P2U4</accession>
<dbReference type="PANTHER" id="PTHR33281:SF21">
    <property type="entry name" value="MEMBRANE PROTEIN"/>
    <property type="match status" value="1"/>
</dbReference>
<dbReference type="InterPro" id="IPR044669">
    <property type="entry name" value="YneE/VCCN1/2-like"/>
</dbReference>
<comment type="subcellular location">
    <subcellularLocation>
        <location evidence="1">Membrane</location>
        <topology evidence="1">Multi-pass membrane protein</topology>
    </subcellularLocation>
</comment>
<keyword evidence="2" id="KW-0813">Transport</keyword>
<evidence type="ECO:0000256" key="2">
    <source>
        <dbReference type="ARBA" id="ARBA00022448"/>
    </source>
</evidence>
<evidence type="ECO:0000256" key="8">
    <source>
        <dbReference type="SAM" id="Phobius"/>
    </source>
</evidence>
<evidence type="ECO:0000313" key="9">
    <source>
        <dbReference type="EMBL" id="TBU60722.1"/>
    </source>
</evidence>
<dbReference type="GO" id="GO:0005254">
    <property type="term" value="F:chloride channel activity"/>
    <property type="evidence" value="ECO:0007669"/>
    <property type="project" value="InterPro"/>
</dbReference>
<feature type="transmembrane region" description="Helical" evidence="8">
    <location>
        <begin position="48"/>
        <end position="67"/>
    </location>
</feature>
<evidence type="ECO:0000256" key="4">
    <source>
        <dbReference type="ARBA" id="ARBA00022989"/>
    </source>
</evidence>
<dbReference type="PANTHER" id="PTHR33281">
    <property type="entry name" value="UPF0187 PROTEIN YNEE"/>
    <property type="match status" value="1"/>
</dbReference>
<dbReference type="Pfam" id="PF25539">
    <property type="entry name" value="Bestrophin_2"/>
    <property type="match status" value="2"/>
</dbReference>
<dbReference type="EMBL" id="ML145103">
    <property type="protein sequence ID" value="TBU60722.1"/>
    <property type="molecule type" value="Genomic_DNA"/>
</dbReference>
<organism evidence="9 10">
    <name type="scientific">Dichomitus squalens</name>
    <dbReference type="NCBI Taxonomy" id="114155"/>
    <lineage>
        <taxon>Eukaryota</taxon>
        <taxon>Fungi</taxon>
        <taxon>Dikarya</taxon>
        <taxon>Basidiomycota</taxon>
        <taxon>Agaricomycotina</taxon>
        <taxon>Agaricomycetes</taxon>
        <taxon>Polyporales</taxon>
        <taxon>Polyporaceae</taxon>
        <taxon>Dichomitus</taxon>
    </lineage>
</organism>
<name>A0A4Q9P2U4_9APHY</name>
<evidence type="ECO:0000256" key="5">
    <source>
        <dbReference type="ARBA" id="ARBA00023065"/>
    </source>
</evidence>
<proteinExistence type="predicted"/>